<comment type="subunit">
    <text evidence="3 7">Homodimer.</text>
</comment>
<proteinExistence type="inferred from homology"/>
<organism evidence="10 11">
    <name type="scientific">Aspergillus homomorphus (strain CBS 101889)</name>
    <dbReference type="NCBI Taxonomy" id="1450537"/>
    <lineage>
        <taxon>Eukaryota</taxon>
        <taxon>Fungi</taxon>
        <taxon>Dikarya</taxon>
        <taxon>Ascomycota</taxon>
        <taxon>Pezizomycotina</taxon>
        <taxon>Eurotiomycetes</taxon>
        <taxon>Eurotiomycetidae</taxon>
        <taxon>Eurotiales</taxon>
        <taxon>Aspergillaceae</taxon>
        <taxon>Aspergillus</taxon>
        <taxon>Aspergillus subgen. Circumdati</taxon>
    </lineage>
</organism>
<dbReference type="PANTHER" id="PTHR11879:SF20">
    <property type="entry name" value="ASPARTATE AMINOTRANSFERASE"/>
    <property type="match status" value="1"/>
</dbReference>
<dbReference type="VEuPathDB" id="FungiDB:BO97DRAFT_463952"/>
<evidence type="ECO:0000313" key="10">
    <source>
        <dbReference type="EMBL" id="RAL07374.1"/>
    </source>
</evidence>
<dbReference type="PANTHER" id="PTHR11879">
    <property type="entry name" value="ASPARTATE AMINOTRANSFERASE"/>
    <property type="match status" value="1"/>
</dbReference>
<keyword evidence="6" id="KW-0663">Pyridoxal phosphate</keyword>
<dbReference type="OrthoDB" id="550424at2759"/>
<accession>A0A395HM78</accession>
<dbReference type="InterPro" id="IPR004838">
    <property type="entry name" value="NHTrfase_class1_PyrdxlP-BS"/>
</dbReference>
<keyword evidence="4 7" id="KW-0032">Aminotransferase</keyword>
<keyword evidence="11" id="KW-1185">Reference proteome</keyword>
<comment type="similarity">
    <text evidence="2">Belongs to the class-I pyridoxal-phosphate-dependent aminotransferase family.</text>
</comment>
<dbReference type="RefSeq" id="XP_025546528.1">
    <property type="nucleotide sequence ID" value="XM_025699475.1"/>
</dbReference>
<dbReference type="InterPro" id="IPR015421">
    <property type="entry name" value="PyrdxlP-dep_Trfase_major"/>
</dbReference>
<dbReference type="SUPFAM" id="SSF53383">
    <property type="entry name" value="PLP-dependent transferases"/>
    <property type="match status" value="1"/>
</dbReference>
<dbReference type="AlphaFoldDB" id="A0A395HM78"/>
<dbReference type="InterPro" id="IPR015424">
    <property type="entry name" value="PyrdxlP-dep_Trfase"/>
</dbReference>
<dbReference type="GO" id="GO:0004069">
    <property type="term" value="F:L-aspartate:2-oxoglutarate aminotransferase activity"/>
    <property type="evidence" value="ECO:0007669"/>
    <property type="project" value="UniProtKB-EC"/>
</dbReference>
<protein>
    <recommendedName>
        <fullName evidence="7">Aspartate aminotransferase</fullName>
        <ecNumber evidence="7">2.6.1.1</ecNumber>
    </recommendedName>
</protein>
<dbReference type="STRING" id="1450537.A0A395HM78"/>
<keyword evidence="5 7" id="KW-0808">Transferase</keyword>
<evidence type="ECO:0000256" key="5">
    <source>
        <dbReference type="ARBA" id="ARBA00022679"/>
    </source>
</evidence>
<comment type="catalytic activity">
    <reaction evidence="7">
        <text>L-aspartate + 2-oxoglutarate = oxaloacetate + L-glutamate</text>
        <dbReference type="Rhea" id="RHEA:21824"/>
        <dbReference type="ChEBI" id="CHEBI:16452"/>
        <dbReference type="ChEBI" id="CHEBI:16810"/>
        <dbReference type="ChEBI" id="CHEBI:29985"/>
        <dbReference type="ChEBI" id="CHEBI:29991"/>
        <dbReference type="EC" id="2.6.1.1"/>
    </reaction>
</comment>
<evidence type="ECO:0000256" key="1">
    <source>
        <dbReference type="ARBA" id="ARBA00001933"/>
    </source>
</evidence>
<dbReference type="GO" id="GO:0006520">
    <property type="term" value="P:amino acid metabolic process"/>
    <property type="evidence" value="ECO:0007669"/>
    <property type="project" value="InterPro"/>
</dbReference>
<dbReference type="EMBL" id="KZ824334">
    <property type="protein sequence ID" value="RAL07374.1"/>
    <property type="molecule type" value="Genomic_DNA"/>
</dbReference>
<evidence type="ECO:0000259" key="9">
    <source>
        <dbReference type="Pfam" id="PF00155"/>
    </source>
</evidence>
<comment type="miscellaneous">
    <text evidence="7">In eukaryotes there are cytoplasmic, mitochondrial and chloroplastic isozymes.</text>
</comment>
<reference evidence="10 11" key="1">
    <citation type="submission" date="2018-02" db="EMBL/GenBank/DDBJ databases">
        <title>The genomes of Aspergillus section Nigri reveals drivers in fungal speciation.</title>
        <authorList>
            <consortium name="DOE Joint Genome Institute"/>
            <person name="Vesth T.C."/>
            <person name="Nybo J."/>
            <person name="Theobald S."/>
            <person name="Brandl J."/>
            <person name="Frisvad J.C."/>
            <person name="Nielsen K.F."/>
            <person name="Lyhne E.K."/>
            <person name="Kogle M.E."/>
            <person name="Kuo A."/>
            <person name="Riley R."/>
            <person name="Clum A."/>
            <person name="Nolan M."/>
            <person name="Lipzen A."/>
            <person name="Salamov A."/>
            <person name="Henrissat B."/>
            <person name="Wiebenga A."/>
            <person name="De vries R.P."/>
            <person name="Grigoriev I.V."/>
            <person name="Mortensen U.H."/>
            <person name="Andersen M.R."/>
            <person name="Baker S.E."/>
        </authorList>
    </citation>
    <scope>NUCLEOTIDE SEQUENCE [LARGE SCALE GENOMIC DNA]</scope>
    <source>
        <strain evidence="10 11">CBS 101889</strain>
    </source>
</reference>
<dbReference type="PROSITE" id="PS00105">
    <property type="entry name" value="AA_TRANSFER_CLASS_1"/>
    <property type="match status" value="1"/>
</dbReference>
<dbReference type="Pfam" id="PF00155">
    <property type="entry name" value="Aminotran_1_2"/>
    <property type="match status" value="1"/>
</dbReference>
<feature type="region of interest" description="Disordered" evidence="8">
    <location>
        <begin position="59"/>
        <end position="103"/>
    </location>
</feature>
<dbReference type="EC" id="2.6.1.1" evidence="7"/>
<sequence>MARQYLNLPAAPPDPAFDLMAKYDADPHPNKVSLIAGAYRDENGWPWVLPSVKQVRHANSRHQSTIYSPTNTNPIPFPRPSPVSPTPRTTNTSPSQAHLPFSSTREPNDVIVLQACVYNPTGVALTHTRWAEVLELVRRKRLFVVLDSAYQGFATGDVDGDAWAVRYFVEELLLSTEGQHLGLCVAQSFSKDFGLYGERVGALHLAVPWGFGLESPRSQLVGLARAEYSNPPRFRAMNAETVFGDRELRAQWERDSRTVSDSFGKVRRALRERLVHNGTPGDWSHTERQIGMFSYTGLDSEQVAWLQEEYHSYLLPSGRVSLCGLNEANAG</sequence>
<feature type="compositionally biased region" description="Polar residues" evidence="8">
    <location>
        <begin position="61"/>
        <end position="73"/>
    </location>
</feature>
<dbReference type="Gene3D" id="3.90.1150.10">
    <property type="entry name" value="Aspartate Aminotransferase, domain 1"/>
    <property type="match status" value="2"/>
</dbReference>
<dbReference type="InterPro" id="IPR000796">
    <property type="entry name" value="Asp_trans"/>
</dbReference>
<dbReference type="InterPro" id="IPR004839">
    <property type="entry name" value="Aminotransferase_I/II_large"/>
</dbReference>
<feature type="compositionally biased region" description="Pro residues" evidence="8">
    <location>
        <begin position="75"/>
        <end position="85"/>
    </location>
</feature>
<dbReference type="GeneID" id="37203764"/>
<feature type="domain" description="Aminotransferase class I/classII large" evidence="9">
    <location>
        <begin position="107"/>
        <end position="329"/>
    </location>
</feature>
<name>A0A395HM78_ASPHC</name>
<feature type="compositionally biased region" description="Low complexity" evidence="8">
    <location>
        <begin position="86"/>
        <end position="95"/>
    </location>
</feature>
<comment type="cofactor">
    <cofactor evidence="1">
        <name>pyridoxal 5'-phosphate</name>
        <dbReference type="ChEBI" id="CHEBI:597326"/>
    </cofactor>
</comment>
<evidence type="ECO:0000256" key="7">
    <source>
        <dbReference type="RuleBase" id="RU000480"/>
    </source>
</evidence>
<evidence type="ECO:0000313" key="11">
    <source>
        <dbReference type="Proteomes" id="UP000248961"/>
    </source>
</evidence>
<evidence type="ECO:0000256" key="3">
    <source>
        <dbReference type="ARBA" id="ARBA00011738"/>
    </source>
</evidence>
<evidence type="ECO:0000256" key="4">
    <source>
        <dbReference type="ARBA" id="ARBA00022576"/>
    </source>
</evidence>
<dbReference type="PRINTS" id="PR00799">
    <property type="entry name" value="TRANSAMINASE"/>
</dbReference>
<dbReference type="GO" id="GO:0030170">
    <property type="term" value="F:pyridoxal phosphate binding"/>
    <property type="evidence" value="ECO:0007669"/>
    <property type="project" value="InterPro"/>
</dbReference>
<dbReference type="InterPro" id="IPR015422">
    <property type="entry name" value="PyrdxlP-dep_Trfase_small"/>
</dbReference>
<evidence type="ECO:0000256" key="6">
    <source>
        <dbReference type="ARBA" id="ARBA00022898"/>
    </source>
</evidence>
<evidence type="ECO:0000256" key="2">
    <source>
        <dbReference type="ARBA" id="ARBA00007441"/>
    </source>
</evidence>
<evidence type="ECO:0000256" key="8">
    <source>
        <dbReference type="SAM" id="MobiDB-lite"/>
    </source>
</evidence>
<gene>
    <name evidence="10" type="ORF">BO97DRAFT_463952</name>
</gene>
<dbReference type="Gene3D" id="3.40.640.10">
    <property type="entry name" value="Type I PLP-dependent aspartate aminotransferase-like (Major domain)"/>
    <property type="match status" value="1"/>
</dbReference>
<dbReference type="Proteomes" id="UP000248961">
    <property type="component" value="Unassembled WGS sequence"/>
</dbReference>